<reference evidence="7" key="2">
    <citation type="submission" date="2006-05" db="EMBL/GenBank/DDBJ databases">
        <title>Sequencing of the draft genome and assembly of Desulfuromonas acetoxidans DSM 684.</title>
        <authorList>
            <consortium name="US DOE Joint Genome Institute (JGI-PGF)"/>
            <person name="Copeland A."/>
            <person name="Lucas S."/>
            <person name="Lapidus A."/>
            <person name="Barry K."/>
            <person name="Detter J.C."/>
            <person name="Glavina del Rio T."/>
            <person name="Hammon N."/>
            <person name="Israni S."/>
            <person name="Dalin E."/>
            <person name="Tice H."/>
            <person name="Bruce D."/>
            <person name="Pitluck S."/>
            <person name="Richardson P."/>
        </authorList>
    </citation>
    <scope>NUCLEOTIDE SEQUENCE [LARGE SCALE GENOMIC DNA]</scope>
    <source>
        <strain evidence="7">DSM 684</strain>
    </source>
</reference>
<keyword evidence="4" id="KW-0175">Coiled coil</keyword>
<feature type="domain" description="HAMP" evidence="6">
    <location>
        <begin position="394"/>
        <end position="446"/>
    </location>
</feature>
<feature type="coiled-coil region" evidence="4">
    <location>
        <begin position="704"/>
        <end position="731"/>
    </location>
</feature>
<dbReference type="CDD" id="cd06225">
    <property type="entry name" value="HAMP"/>
    <property type="match status" value="1"/>
</dbReference>
<proteinExistence type="inferred from homology"/>
<dbReference type="InterPro" id="IPR051310">
    <property type="entry name" value="MCP_chemotaxis"/>
</dbReference>
<dbReference type="RefSeq" id="WP_006002156.1">
    <property type="nucleotide sequence ID" value="NZ_AAEW02000018.1"/>
</dbReference>
<dbReference type="PANTHER" id="PTHR43531">
    <property type="entry name" value="PROTEIN ICFG"/>
    <property type="match status" value="1"/>
</dbReference>
<dbReference type="PROSITE" id="PS50111">
    <property type="entry name" value="CHEMOTAXIS_TRANSDUC_2"/>
    <property type="match status" value="1"/>
</dbReference>
<dbReference type="Pfam" id="PF00672">
    <property type="entry name" value="HAMP"/>
    <property type="match status" value="1"/>
</dbReference>
<sequence length="753" mass="80788">MKIRTKIILTSLSLVLITVVSVLGVAIYQNSILSQRVSGEIDSLARGEAACISKDVYLMCRSAQESVQLMVDASLNVARDTLTTQGGIAIDADSVQWQVVNQFTQQAQEISLPRLMVGETWLGQNTRVDVTTPVVDKVHRLVGGTATIFQRMNEQGDMLRVATNVVKKNGQRAVGTYIPHTNPDGTTNPVIAKVLSGETYHGRAFVVNDWYITAYEPIWNKQHSSVVGILYVGVEQENIESLRHGILDINVGKSGYVSVLGGKGDLKGSYIISQGGKRDKENILNVKDADGVSIIRNIVDKALSLPPHSRGEIPIAFEHYNWKNTGNDEARSKVAAITYFAPWDWVIVAGYYTDDFAASHNLVNDAVATQLMWIVSIAALMIVVSIVGSYLLASSVSRPLVLTSNMMTDLQNGQLGKRLSLNRNDEIGDMAQVVDQFADNLQQEVVTAFEKLASGDFTFRANGVIAVPLAQANAAMNETMAQIRAFGEQIASGSNQISDTSQALSQGATEQASSLEEIAASLNESSAQTSANAENASVANQLTTLAKKAGETGSQHMEQMVEAMNDINASGEQIGKIIKTIDEIAFQTNLLALNAAVEAARAGQHGKGFAVVAEEVRNLAARSAKAAHETAELIEGTVEKTVNGTQIASQTAEALQEMVEEITKVSDLVGEIATASQEQAQGISQINIGVGQIDTVTQQNTASAEESAAAAEQLSSQAEQLRTMLSRFTLESSPATFTRTSSAEPLLGIGWEE</sequence>
<protein>
    <submittedName>
        <fullName evidence="7">Methyl-accepting chemotaxis sensory transducer</fullName>
    </submittedName>
</protein>
<dbReference type="Gene3D" id="1.10.287.950">
    <property type="entry name" value="Methyl-accepting chemotaxis protein"/>
    <property type="match status" value="1"/>
</dbReference>
<dbReference type="GO" id="GO:0004888">
    <property type="term" value="F:transmembrane signaling receptor activity"/>
    <property type="evidence" value="ECO:0007669"/>
    <property type="project" value="TreeGrafter"/>
</dbReference>
<evidence type="ECO:0000256" key="2">
    <source>
        <dbReference type="ARBA" id="ARBA00029447"/>
    </source>
</evidence>
<comment type="caution">
    <text evidence="7">The sequence shown here is derived from an EMBL/GenBank/DDBJ whole genome shotgun (WGS) entry which is preliminary data.</text>
</comment>
<feature type="domain" description="Methyl-accepting transducer" evidence="5">
    <location>
        <begin position="486"/>
        <end position="715"/>
    </location>
</feature>
<dbReference type="SMART" id="SM00304">
    <property type="entry name" value="HAMP"/>
    <property type="match status" value="1"/>
</dbReference>
<dbReference type="PROSITE" id="PS50885">
    <property type="entry name" value="HAMP"/>
    <property type="match status" value="1"/>
</dbReference>
<keyword evidence="1" id="KW-0145">Chemotaxis</keyword>
<dbReference type="PANTHER" id="PTHR43531:SF11">
    <property type="entry name" value="METHYL-ACCEPTING CHEMOTAXIS PROTEIN 3"/>
    <property type="match status" value="1"/>
</dbReference>
<dbReference type="OrthoDB" id="9816383at2"/>
<dbReference type="Gene3D" id="6.10.340.10">
    <property type="match status" value="1"/>
</dbReference>
<evidence type="ECO:0000256" key="4">
    <source>
        <dbReference type="SAM" id="Coils"/>
    </source>
</evidence>
<evidence type="ECO:0000313" key="7">
    <source>
        <dbReference type="EMBL" id="EAT14784.1"/>
    </source>
</evidence>
<dbReference type="GO" id="GO:0006935">
    <property type="term" value="P:chemotaxis"/>
    <property type="evidence" value="ECO:0007669"/>
    <property type="project" value="UniProtKB-KW"/>
</dbReference>
<dbReference type="SUPFAM" id="SSF58104">
    <property type="entry name" value="Methyl-accepting chemotaxis protein (MCP) signaling domain"/>
    <property type="match status" value="1"/>
</dbReference>
<dbReference type="SUPFAM" id="SSF103190">
    <property type="entry name" value="Sensory domain-like"/>
    <property type="match status" value="1"/>
</dbReference>
<dbReference type="CDD" id="cd11386">
    <property type="entry name" value="MCP_signal"/>
    <property type="match status" value="1"/>
</dbReference>
<evidence type="ECO:0000256" key="3">
    <source>
        <dbReference type="PROSITE-ProRule" id="PRU00284"/>
    </source>
</evidence>
<dbReference type="GO" id="GO:0005886">
    <property type="term" value="C:plasma membrane"/>
    <property type="evidence" value="ECO:0007669"/>
    <property type="project" value="TreeGrafter"/>
</dbReference>
<accession>Q1JWX4</accession>
<dbReference type="SMART" id="SM00283">
    <property type="entry name" value="MA"/>
    <property type="match status" value="1"/>
</dbReference>
<dbReference type="Pfam" id="PF17201">
    <property type="entry name" value="Cache_3-Cache_2"/>
    <property type="match status" value="1"/>
</dbReference>
<organism evidence="7 8">
    <name type="scientific">Desulfuromonas acetoxidans (strain DSM 684 / 11070)</name>
    <dbReference type="NCBI Taxonomy" id="281689"/>
    <lineage>
        <taxon>Bacteria</taxon>
        <taxon>Pseudomonadati</taxon>
        <taxon>Thermodesulfobacteriota</taxon>
        <taxon>Desulfuromonadia</taxon>
        <taxon>Desulfuromonadales</taxon>
        <taxon>Desulfuromonadaceae</taxon>
        <taxon>Desulfuromonas</taxon>
    </lineage>
</organism>
<dbReference type="InterPro" id="IPR003660">
    <property type="entry name" value="HAMP_dom"/>
</dbReference>
<comment type="similarity">
    <text evidence="2">Belongs to the methyl-accepting chemotaxis (MCP) protein family.</text>
</comment>
<reference evidence="7" key="1">
    <citation type="submission" date="2006-05" db="EMBL/GenBank/DDBJ databases">
        <title>Annotation of the draft genome assembly of Desulfuromonas acetoxidans DSM 684.</title>
        <authorList>
            <consortium name="US DOE Joint Genome Institute (JGI-ORNL)"/>
            <person name="Larimer F."/>
            <person name="Land M."/>
            <person name="Hauser L."/>
        </authorList>
    </citation>
    <scope>NUCLEOTIDE SEQUENCE [LARGE SCALE GENOMIC DNA]</scope>
    <source>
        <strain evidence="7">DSM 684</strain>
    </source>
</reference>
<dbReference type="EMBL" id="AAEW02000018">
    <property type="protein sequence ID" value="EAT14784.1"/>
    <property type="molecule type" value="Genomic_DNA"/>
</dbReference>
<evidence type="ECO:0000259" key="5">
    <source>
        <dbReference type="PROSITE" id="PS50111"/>
    </source>
</evidence>
<dbReference type="Proteomes" id="UP000005695">
    <property type="component" value="Unassembled WGS sequence"/>
</dbReference>
<dbReference type="InterPro" id="IPR029151">
    <property type="entry name" value="Sensor-like_sf"/>
</dbReference>
<dbReference type="AlphaFoldDB" id="Q1JWX4"/>
<evidence type="ECO:0000256" key="1">
    <source>
        <dbReference type="ARBA" id="ARBA00022500"/>
    </source>
</evidence>
<dbReference type="GO" id="GO:0007165">
    <property type="term" value="P:signal transduction"/>
    <property type="evidence" value="ECO:0007669"/>
    <property type="project" value="UniProtKB-KW"/>
</dbReference>
<dbReference type="Pfam" id="PF00015">
    <property type="entry name" value="MCPsignal"/>
    <property type="match status" value="1"/>
</dbReference>
<dbReference type="InterPro" id="IPR033462">
    <property type="entry name" value="Cache_3-Cache_2"/>
</dbReference>
<evidence type="ECO:0000313" key="8">
    <source>
        <dbReference type="Proteomes" id="UP000005695"/>
    </source>
</evidence>
<dbReference type="Gene3D" id="3.30.450.20">
    <property type="entry name" value="PAS domain"/>
    <property type="match status" value="1"/>
</dbReference>
<name>Q1JWX4_DESA6</name>
<keyword evidence="3" id="KW-0807">Transducer</keyword>
<evidence type="ECO:0000259" key="6">
    <source>
        <dbReference type="PROSITE" id="PS50885"/>
    </source>
</evidence>
<keyword evidence="8" id="KW-1185">Reference proteome</keyword>
<gene>
    <name evidence="7" type="ORF">Dace_0838</name>
</gene>
<dbReference type="InterPro" id="IPR004089">
    <property type="entry name" value="MCPsignal_dom"/>
</dbReference>